<comment type="caution">
    <text evidence="6">The sequence shown here is derived from an EMBL/GenBank/DDBJ whole genome shotgun (WGS) entry which is preliminary data.</text>
</comment>
<keyword evidence="7" id="KW-1185">Reference proteome</keyword>
<evidence type="ECO:0000256" key="4">
    <source>
        <dbReference type="SAM" id="MobiDB-lite"/>
    </source>
</evidence>
<feature type="chain" id="PRO_5037648683" evidence="5">
    <location>
        <begin position="26"/>
        <end position="376"/>
    </location>
</feature>
<dbReference type="SMART" id="SM00248">
    <property type="entry name" value="ANK"/>
    <property type="match status" value="4"/>
</dbReference>
<evidence type="ECO:0000313" key="7">
    <source>
        <dbReference type="Proteomes" id="UP000774000"/>
    </source>
</evidence>
<dbReference type="SUPFAM" id="SSF56925">
    <property type="entry name" value="OMPA-like"/>
    <property type="match status" value="1"/>
</dbReference>
<dbReference type="Pfam" id="PF00023">
    <property type="entry name" value="Ank"/>
    <property type="match status" value="1"/>
</dbReference>
<dbReference type="EMBL" id="JAFBDQ010000002">
    <property type="protein sequence ID" value="MBM7555584.1"/>
    <property type="molecule type" value="Genomic_DNA"/>
</dbReference>
<feature type="repeat" description="ANK" evidence="3">
    <location>
        <begin position="54"/>
        <end position="87"/>
    </location>
</feature>
<sequence>MKKNNKLLLLFLFIYLFTFSNSILAAPIGWRFCSYEQAKNSIKRIRDINIQDQNGKTPLMWAAGYNKDYKVTALLIQQGAEVNLKDDNGLTALLYAVKNGNKPSVVKELLDAGANINYQSPSGNTALIWAAKNNNLELAKILIEAKAETDIHNNQNKTAVDISKANNNSELKKVLLDVNKTKNDKAKENNPQSNKQLEIIKDKPKQSKQPKPQEPKKNKQKNKTTPFKKRSTFYDGVSYNSYSFNNNELNLQSSSQGLGGFVGYKYYLKRNMALGVELEYLQDALQNNYSSISFTNLFLIFDYHFFFAGAGINYTLSTNSKNAGLGFKTGLRLEKEINNRLNLSTSLIYRQIQNEIYATEINFSSYGLQGGFNIKF</sequence>
<dbReference type="Gene3D" id="1.25.40.20">
    <property type="entry name" value="Ankyrin repeat-containing domain"/>
    <property type="match status" value="1"/>
</dbReference>
<protein>
    <submittedName>
        <fullName evidence="6">Ankyrin repeat protein</fullName>
    </submittedName>
</protein>
<organism evidence="6 7">
    <name type="scientific">Halanaerobacter jeridensis</name>
    <dbReference type="NCBI Taxonomy" id="706427"/>
    <lineage>
        <taxon>Bacteria</taxon>
        <taxon>Bacillati</taxon>
        <taxon>Bacillota</taxon>
        <taxon>Clostridia</taxon>
        <taxon>Halanaerobiales</taxon>
        <taxon>Halobacteroidaceae</taxon>
        <taxon>Halanaerobacter</taxon>
    </lineage>
</organism>
<evidence type="ECO:0000313" key="6">
    <source>
        <dbReference type="EMBL" id="MBM7555584.1"/>
    </source>
</evidence>
<evidence type="ECO:0000256" key="5">
    <source>
        <dbReference type="SAM" id="SignalP"/>
    </source>
</evidence>
<feature type="compositionally biased region" description="Basic residues" evidence="4">
    <location>
        <begin position="218"/>
        <end position="227"/>
    </location>
</feature>
<keyword evidence="5" id="KW-0732">Signal</keyword>
<feature type="repeat" description="ANK" evidence="3">
    <location>
        <begin position="122"/>
        <end position="154"/>
    </location>
</feature>
<feature type="region of interest" description="Disordered" evidence="4">
    <location>
        <begin position="178"/>
        <end position="227"/>
    </location>
</feature>
<dbReference type="PANTHER" id="PTHR24171">
    <property type="entry name" value="ANKYRIN REPEAT DOMAIN-CONTAINING PROTEIN 39-RELATED"/>
    <property type="match status" value="1"/>
</dbReference>
<name>A0A938XQ96_9FIRM</name>
<keyword evidence="1" id="KW-0677">Repeat</keyword>
<dbReference type="PROSITE" id="PS50297">
    <property type="entry name" value="ANK_REP_REGION"/>
    <property type="match status" value="3"/>
</dbReference>
<dbReference type="AlphaFoldDB" id="A0A938XQ96"/>
<dbReference type="PROSITE" id="PS50088">
    <property type="entry name" value="ANK_REPEAT"/>
    <property type="match status" value="3"/>
</dbReference>
<gene>
    <name evidence="6" type="ORF">JOC47_000409</name>
</gene>
<dbReference type="RefSeq" id="WP_204700312.1">
    <property type="nucleotide sequence ID" value="NZ_JAFBDQ010000002.1"/>
</dbReference>
<accession>A0A938XQ96</accession>
<reference evidence="6" key="1">
    <citation type="submission" date="2021-01" db="EMBL/GenBank/DDBJ databases">
        <title>Genomic Encyclopedia of Type Strains, Phase IV (KMG-IV): sequencing the most valuable type-strain genomes for metagenomic binning, comparative biology and taxonomic classification.</title>
        <authorList>
            <person name="Goeker M."/>
        </authorList>
    </citation>
    <scope>NUCLEOTIDE SEQUENCE</scope>
    <source>
        <strain evidence="6">DSM 23230</strain>
    </source>
</reference>
<keyword evidence="2 3" id="KW-0040">ANK repeat</keyword>
<dbReference type="InterPro" id="IPR036770">
    <property type="entry name" value="Ankyrin_rpt-contain_sf"/>
</dbReference>
<dbReference type="InterPro" id="IPR002110">
    <property type="entry name" value="Ankyrin_rpt"/>
</dbReference>
<dbReference type="Pfam" id="PF12796">
    <property type="entry name" value="Ank_2"/>
    <property type="match status" value="1"/>
</dbReference>
<dbReference type="PANTHER" id="PTHR24171:SF8">
    <property type="entry name" value="BRCA1-ASSOCIATED RING DOMAIN PROTEIN 1"/>
    <property type="match status" value="1"/>
</dbReference>
<dbReference type="Proteomes" id="UP000774000">
    <property type="component" value="Unassembled WGS sequence"/>
</dbReference>
<feature type="repeat" description="ANK" evidence="3">
    <location>
        <begin position="88"/>
        <end position="121"/>
    </location>
</feature>
<dbReference type="GO" id="GO:0085020">
    <property type="term" value="P:protein K6-linked ubiquitination"/>
    <property type="evidence" value="ECO:0007669"/>
    <property type="project" value="TreeGrafter"/>
</dbReference>
<evidence type="ECO:0000256" key="3">
    <source>
        <dbReference type="PROSITE-ProRule" id="PRU00023"/>
    </source>
</evidence>
<feature type="signal peptide" evidence="5">
    <location>
        <begin position="1"/>
        <end position="25"/>
    </location>
</feature>
<feature type="compositionally biased region" description="Basic and acidic residues" evidence="4">
    <location>
        <begin position="198"/>
        <end position="217"/>
    </location>
</feature>
<evidence type="ECO:0000256" key="2">
    <source>
        <dbReference type="ARBA" id="ARBA00023043"/>
    </source>
</evidence>
<evidence type="ECO:0000256" key="1">
    <source>
        <dbReference type="ARBA" id="ARBA00022737"/>
    </source>
</evidence>
<feature type="compositionally biased region" description="Basic and acidic residues" evidence="4">
    <location>
        <begin position="178"/>
        <end position="188"/>
    </location>
</feature>
<dbReference type="InterPro" id="IPR011250">
    <property type="entry name" value="OMP/PagP_B-barrel"/>
</dbReference>
<proteinExistence type="predicted"/>
<dbReference type="GO" id="GO:0004842">
    <property type="term" value="F:ubiquitin-protein transferase activity"/>
    <property type="evidence" value="ECO:0007669"/>
    <property type="project" value="TreeGrafter"/>
</dbReference>
<dbReference type="SUPFAM" id="SSF48403">
    <property type="entry name" value="Ankyrin repeat"/>
    <property type="match status" value="1"/>
</dbReference>